<accession>X1E0D3</accession>
<gene>
    <name evidence="1" type="ORF">S01H4_66688</name>
</gene>
<reference evidence="1" key="1">
    <citation type="journal article" date="2014" name="Front. Microbiol.">
        <title>High frequency of phylogenetically diverse reductive dehalogenase-homologous genes in deep subseafloor sedimentary metagenomes.</title>
        <authorList>
            <person name="Kawai M."/>
            <person name="Futagami T."/>
            <person name="Toyoda A."/>
            <person name="Takaki Y."/>
            <person name="Nishi S."/>
            <person name="Hori S."/>
            <person name="Arai W."/>
            <person name="Tsubouchi T."/>
            <person name="Morono Y."/>
            <person name="Uchiyama I."/>
            <person name="Ito T."/>
            <person name="Fujiyama A."/>
            <person name="Inagaki F."/>
            <person name="Takami H."/>
        </authorList>
    </citation>
    <scope>NUCLEOTIDE SEQUENCE</scope>
    <source>
        <strain evidence="1">Expedition CK06-06</strain>
    </source>
</reference>
<dbReference type="EMBL" id="BART01041447">
    <property type="protein sequence ID" value="GAH25957.1"/>
    <property type="molecule type" value="Genomic_DNA"/>
</dbReference>
<evidence type="ECO:0000313" key="1">
    <source>
        <dbReference type="EMBL" id="GAH25957.1"/>
    </source>
</evidence>
<proteinExistence type="predicted"/>
<dbReference type="AlphaFoldDB" id="X1E0D3"/>
<sequence>MGKGNRGYKEGKLVIHEATPLGKQYKINWHGTFGEEMIRYPAILLGKEVWMDKPARPEPKFKVR</sequence>
<protein>
    <submittedName>
        <fullName evidence="1">Uncharacterized protein</fullName>
    </submittedName>
</protein>
<comment type="caution">
    <text evidence="1">The sequence shown here is derived from an EMBL/GenBank/DDBJ whole genome shotgun (WGS) entry which is preliminary data.</text>
</comment>
<organism evidence="1">
    <name type="scientific">marine sediment metagenome</name>
    <dbReference type="NCBI Taxonomy" id="412755"/>
    <lineage>
        <taxon>unclassified sequences</taxon>
        <taxon>metagenomes</taxon>
        <taxon>ecological metagenomes</taxon>
    </lineage>
</organism>
<name>X1E0D3_9ZZZZ</name>
<feature type="non-terminal residue" evidence="1">
    <location>
        <position position="64"/>
    </location>
</feature>